<evidence type="ECO:0000256" key="1">
    <source>
        <dbReference type="SAM" id="MobiDB-lite"/>
    </source>
</evidence>
<dbReference type="Pfam" id="PF17921">
    <property type="entry name" value="Integrase_H2C2"/>
    <property type="match status" value="1"/>
</dbReference>
<dbReference type="CDD" id="cd09279">
    <property type="entry name" value="RNase_HI_like"/>
    <property type="match status" value="1"/>
</dbReference>
<gene>
    <name evidence="3" type="ORF">SLEP1_g4803</name>
</gene>
<name>A0AAV5HY01_9ROSI</name>
<dbReference type="GO" id="GO:0003676">
    <property type="term" value="F:nucleic acid binding"/>
    <property type="evidence" value="ECO:0007669"/>
    <property type="project" value="InterPro"/>
</dbReference>
<reference evidence="3 4" key="1">
    <citation type="journal article" date="2021" name="Commun. Biol.">
        <title>The genome of Shorea leprosula (Dipterocarpaceae) highlights the ecological relevance of drought in aseasonal tropical rainforests.</title>
        <authorList>
            <person name="Ng K.K.S."/>
            <person name="Kobayashi M.J."/>
            <person name="Fawcett J.A."/>
            <person name="Hatakeyama M."/>
            <person name="Paape T."/>
            <person name="Ng C.H."/>
            <person name="Ang C.C."/>
            <person name="Tnah L.H."/>
            <person name="Lee C.T."/>
            <person name="Nishiyama T."/>
            <person name="Sese J."/>
            <person name="O'Brien M.J."/>
            <person name="Copetti D."/>
            <person name="Mohd Noor M.I."/>
            <person name="Ong R.C."/>
            <person name="Putra M."/>
            <person name="Sireger I.Z."/>
            <person name="Indrioko S."/>
            <person name="Kosugi Y."/>
            <person name="Izuno A."/>
            <person name="Isagi Y."/>
            <person name="Lee S.L."/>
            <person name="Shimizu K.K."/>
        </authorList>
    </citation>
    <scope>NUCLEOTIDE SEQUENCE [LARGE SCALE GENOMIC DNA]</scope>
    <source>
        <strain evidence="3">214</strain>
    </source>
</reference>
<feature type="region of interest" description="Disordered" evidence="1">
    <location>
        <begin position="1"/>
        <end position="51"/>
    </location>
</feature>
<dbReference type="InterPro" id="IPR041588">
    <property type="entry name" value="Integrase_H2C2"/>
</dbReference>
<proteinExistence type="predicted"/>
<dbReference type="Pfam" id="PF03732">
    <property type="entry name" value="Retrotrans_gag"/>
    <property type="match status" value="1"/>
</dbReference>
<dbReference type="InterPro" id="IPR012337">
    <property type="entry name" value="RNaseH-like_sf"/>
</dbReference>
<keyword evidence="4" id="KW-1185">Reference proteome</keyword>
<evidence type="ECO:0000313" key="3">
    <source>
        <dbReference type="EMBL" id="GKU90859.1"/>
    </source>
</evidence>
<dbReference type="Pfam" id="PF17919">
    <property type="entry name" value="RT_RNaseH_2"/>
    <property type="match status" value="1"/>
</dbReference>
<dbReference type="Gene3D" id="2.40.70.10">
    <property type="entry name" value="Acid Proteases"/>
    <property type="match status" value="1"/>
</dbReference>
<dbReference type="InterPro" id="IPR002156">
    <property type="entry name" value="RNaseH_domain"/>
</dbReference>
<feature type="compositionally biased region" description="Pro residues" evidence="1">
    <location>
        <begin position="23"/>
        <end position="40"/>
    </location>
</feature>
<dbReference type="Gene3D" id="3.30.70.270">
    <property type="match status" value="1"/>
</dbReference>
<dbReference type="Gene3D" id="1.10.340.70">
    <property type="match status" value="1"/>
</dbReference>
<dbReference type="InterPro" id="IPR043128">
    <property type="entry name" value="Rev_trsase/Diguanyl_cyclase"/>
</dbReference>
<dbReference type="InterPro" id="IPR043502">
    <property type="entry name" value="DNA/RNA_pol_sf"/>
</dbReference>
<dbReference type="PANTHER" id="PTHR48475">
    <property type="entry name" value="RIBONUCLEASE H"/>
    <property type="match status" value="1"/>
</dbReference>
<dbReference type="InterPro" id="IPR041577">
    <property type="entry name" value="RT_RNaseH_2"/>
</dbReference>
<evidence type="ECO:0000259" key="2">
    <source>
        <dbReference type="PROSITE" id="PS50879"/>
    </source>
</evidence>
<dbReference type="AlphaFoldDB" id="A0AAV5HY01"/>
<comment type="caution">
    <text evidence="3">The sequence shown here is derived from an EMBL/GenBank/DDBJ whole genome shotgun (WGS) entry which is preliminary data.</text>
</comment>
<organism evidence="3 4">
    <name type="scientific">Rubroshorea leprosula</name>
    <dbReference type="NCBI Taxonomy" id="152421"/>
    <lineage>
        <taxon>Eukaryota</taxon>
        <taxon>Viridiplantae</taxon>
        <taxon>Streptophyta</taxon>
        <taxon>Embryophyta</taxon>
        <taxon>Tracheophyta</taxon>
        <taxon>Spermatophyta</taxon>
        <taxon>Magnoliopsida</taxon>
        <taxon>eudicotyledons</taxon>
        <taxon>Gunneridae</taxon>
        <taxon>Pentapetalae</taxon>
        <taxon>rosids</taxon>
        <taxon>malvids</taxon>
        <taxon>Malvales</taxon>
        <taxon>Dipterocarpaceae</taxon>
        <taxon>Rubroshorea</taxon>
    </lineage>
</organism>
<accession>A0AAV5HY01</accession>
<dbReference type="CDD" id="cd00303">
    <property type="entry name" value="retropepsin_like"/>
    <property type="match status" value="1"/>
</dbReference>
<dbReference type="InterPro" id="IPR036397">
    <property type="entry name" value="RNaseH_sf"/>
</dbReference>
<dbReference type="Pfam" id="PF13456">
    <property type="entry name" value="RVT_3"/>
    <property type="match status" value="1"/>
</dbReference>
<protein>
    <recommendedName>
        <fullName evidence="2">RNase H type-1 domain-containing protein</fullName>
    </recommendedName>
</protein>
<evidence type="ECO:0000313" key="4">
    <source>
        <dbReference type="Proteomes" id="UP001054252"/>
    </source>
</evidence>
<dbReference type="GO" id="GO:0004523">
    <property type="term" value="F:RNA-DNA hybrid ribonuclease activity"/>
    <property type="evidence" value="ECO:0007669"/>
    <property type="project" value="InterPro"/>
</dbReference>
<dbReference type="EMBL" id="BPVZ01000004">
    <property type="protein sequence ID" value="GKU90859.1"/>
    <property type="molecule type" value="Genomic_DNA"/>
</dbReference>
<dbReference type="SUPFAM" id="SSF56672">
    <property type="entry name" value="DNA/RNA polymerases"/>
    <property type="match status" value="1"/>
</dbReference>
<dbReference type="Gene3D" id="3.30.420.10">
    <property type="entry name" value="Ribonuclease H-like superfamily/Ribonuclease H"/>
    <property type="match status" value="3"/>
</dbReference>
<feature type="domain" description="RNase H type-1" evidence="2">
    <location>
        <begin position="771"/>
        <end position="900"/>
    </location>
</feature>
<dbReference type="Proteomes" id="UP001054252">
    <property type="component" value="Unassembled WGS sequence"/>
</dbReference>
<dbReference type="InterPro" id="IPR021109">
    <property type="entry name" value="Peptidase_aspartic_dom_sf"/>
</dbReference>
<dbReference type="PANTHER" id="PTHR48475:SF2">
    <property type="entry name" value="RIBONUCLEASE H"/>
    <property type="match status" value="1"/>
</dbReference>
<sequence>MVHTRSIRAGNSSLPHGQGQPPTNLPPLIPPQLTPQPPPQGQSHIAPAQQHIPDDVTRRLDSLEKLVAKHRGAPPPHHAVDSIPHPLNTNITLEPYPVSFKIPQLETYDGMKDPDDHLHAFYSCMQAQNASDALMCKIFPFTLRGNARTWYYSLPPRSISSYTEMASAFATKFSSRRLIRKTTSELMRVKQRDGESLKNYMSRFNDAVLEVSSFDQAVGIAAVISGLKHDRFRDNLIKHAATTFSEVNDRSLKFITAEGYALAQNPTPTKNQNPESQIFMQIKNKMDLRRPGPMRTAAASRDHTRYCDFHQDHGHTTEQCNSLRQGVGYQQAPPPLPPPARILHMITGGLEAGGLSSKQRKLYVRERVLVDTGSAPDIMYFHCFESLGLDPALLQKYDGPIYGFNNQPVPIEGVLTLHVAFGSGRTYVTPSIWFLVVKMASSFNIVIGRPTLTEIRDVVSQSHLCMKFPTPMGIATLRGNQEVARHCYITSVTQPTKGKNQTPEAIPQRIPDTQQVMDMPGIPAKCIFGVESGKFLGFMVSRRGIEVNPEKIRAIAEMEPPKSVKDIQRLTGRVATLHRFISKSADKCLPFFKIMRSAAQKDESGKQKKFEWSQECQAAFDELKSYLSSPPLLTKAVDGEILYLYLGISEEAISSVLLREEAKQQKPIYYISSVLHGAELRYPIAEKAALVVVSSARKLRPYFQSHPIIVLTDQPLRQILQKPECSGRLIKWVVELGEFEITFQQRSVIRAQALADFIVECTPCPSTSTPEPNDWTLYVDGASSSKGSGAGALLIGPEGYRSEHALKFNFDATNNMAEYEALLLGLQLALELKISAIQVYSDSQLVVNQINSICEVIDPVMVKYVALVAELKCRFQKFCLSKIPRAENEQADSLSKFASDSSLSSRSVFVEILDEPSFMKPRVMEISTNPDTSSWTDSIISFLQDEIVPEDRQEAMKLRKKASRYTLVDGVLYKRSFSLPLLRCLNPYEAEYALREVHEGVCGSHIGAQTLAHKVLRQGYYWPNMHKDATYFVQKCPKCQFFAHLTHQPAEELTNMVAPWPFAQWGLDLLGPFVKGVGGVTHLVVGVDYFTKWVEARPLSSLTSKKFTFIYHLESNGMVESVNKCILEGIKPRLEQHKAKWADELNNVLWAYRTTSRTATGETPYHLAFGTEAVIPVEIGVPSFRVTHFDEGRNGQLLRENLDLLAEVREEARLRTLVYKQKLANFYNK</sequence>
<dbReference type="SUPFAM" id="SSF53098">
    <property type="entry name" value="Ribonuclease H-like"/>
    <property type="match status" value="2"/>
</dbReference>
<dbReference type="PROSITE" id="PS50879">
    <property type="entry name" value="RNASE_H_1"/>
    <property type="match status" value="1"/>
</dbReference>
<dbReference type="InterPro" id="IPR005162">
    <property type="entry name" value="Retrotrans_gag_dom"/>
</dbReference>